<proteinExistence type="inferred from homology"/>
<dbReference type="Pfam" id="PF00685">
    <property type="entry name" value="Sulfotransfer_1"/>
    <property type="match status" value="1"/>
</dbReference>
<reference evidence="4 5" key="1">
    <citation type="submission" date="2014-03" db="EMBL/GenBank/DDBJ databases">
        <title>Draft Genome Sequence of Actibacterium mucosum KCTC 23349, a Marine Alphaproteobacterium with Complex Ionic Requirements Isolated from Mediterranean Seawater at Malvarrosa Beach, Valencia, Spain.</title>
        <authorList>
            <person name="Arahal D.R."/>
            <person name="Shao Z."/>
            <person name="Lai Q."/>
            <person name="Pujalte M.J."/>
        </authorList>
    </citation>
    <scope>NUCLEOTIDE SEQUENCE [LARGE SCALE GENOMIC DNA]</scope>
    <source>
        <strain evidence="4 5">KCTC 23349</strain>
    </source>
</reference>
<name>A0A037ZJK8_9RHOB</name>
<dbReference type="PANTHER" id="PTHR11783">
    <property type="entry name" value="SULFOTRANSFERASE SULT"/>
    <property type="match status" value="1"/>
</dbReference>
<sequence length="310" mass="34023">MNVQTEQLRQYLGPVTNTDIWASFRVRADDVYVVTPPKCGTTWTLHIAMMLILGRAEAEAGTRDNAPWLDMALRDRPAMAAMLDGLDRRRCIKSHTPMDGIAYGAEPTYLAVYRHPVDAFFSFRSHVHNMKDGSIFADVVPDDLAAAFQRFLSAPVTDTGTDDFSLAAIVHHYQQAKARQSNGNVHFLHYADLTRDLAGQVARLNDLLGTGVAPDTLREIVQANTFASARRTAEASAGRFSDASPFKDHAQFYASGTSNKWQGRLSDADIAAYTDRLNASLPAEDVAWLNWGDPGTAAQGQADPSLPDRP</sequence>
<dbReference type="EMBL" id="JFKE01000002">
    <property type="protein sequence ID" value="KAJ56625.1"/>
    <property type="molecule type" value="Genomic_DNA"/>
</dbReference>
<dbReference type="OrthoDB" id="3399180at2"/>
<dbReference type="GO" id="GO:0008146">
    <property type="term" value="F:sulfotransferase activity"/>
    <property type="evidence" value="ECO:0007669"/>
    <property type="project" value="InterPro"/>
</dbReference>
<accession>A0A037ZJK8</accession>
<dbReference type="RefSeq" id="WP_035256834.1">
    <property type="nucleotide sequence ID" value="NZ_JFKE01000002.1"/>
</dbReference>
<comment type="similarity">
    <text evidence="1">Belongs to the sulfotransferase 1 family.</text>
</comment>
<evidence type="ECO:0000256" key="1">
    <source>
        <dbReference type="ARBA" id="ARBA00005771"/>
    </source>
</evidence>
<comment type="caution">
    <text evidence="4">The sequence shown here is derived from an EMBL/GenBank/DDBJ whole genome shotgun (WGS) entry which is preliminary data.</text>
</comment>
<keyword evidence="5" id="KW-1185">Reference proteome</keyword>
<dbReference type="Proteomes" id="UP000026249">
    <property type="component" value="Unassembled WGS sequence"/>
</dbReference>
<dbReference type="AlphaFoldDB" id="A0A037ZJK8"/>
<organism evidence="4 5">
    <name type="scientific">Actibacterium mucosum KCTC 23349</name>
    <dbReference type="NCBI Taxonomy" id="1454373"/>
    <lineage>
        <taxon>Bacteria</taxon>
        <taxon>Pseudomonadati</taxon>
        <taxon>Pseudomonadota</taxon>
        <taxon>Alphaproteobacteria</taxon>
        <taxon>Rhodobacterales</taxon>
        <taxon>Roseobacteraceae</taxon>
        <taxon>Actibacterium</taxon>
    </lineage>
</organism>
<evidence type="ECO:0000313" key="4">
    <source>
        <dbReference type="EMBL" id="KAJ56625.1"/>
    </source>
</evidence>
<keyword evidence="2" id="KW-0808">Transferase</keyword>
<dbReference type="InterPro" id="IPR000863">
    <property type="entry name" value="Sulfotransferase_dom"/>
</dbReference>
<gene>
    <name evidence="4" type="ORF">ACMU_06690</name>
</gene>
<dbReference type="Gene3D" id="3.40.50.300">
    <property type="entry name" value="P-loop containing nucleotide triphosphate hydrolases"/>
    <property type="match status" value="1"/>
</dbReference>
<protein>
    <recommendedName>
        <fullName evidence="3">Sulfotransferase domain-containing protein</fullName>
    </recommendedName>
</protein>
<evidence type="ECO:0000313" key="5">
    <source>
        <dbReference type="Proteomes" id="UP000026249"/>
    </source>
</evidence>
<feature type="domain" description="Sulfotransferase" evidence="3">
    <location>
        <begin position="29"/>
        <end position="274"/>
    </location>
</feature>
<dbReference type="STRING" id="1454373.ACMU_06690"/>
<dbReference type="InterPro" id="IPR027417">
    <property type="entry name" value="P-loop_NTPase"/>
</dbReference>
<evidence type="ECO:0000259" key="3">
    <source>
        <dbReference type="Pfam" id="PF00685"/>
    </source>
</evidence>
<evidence type="ECO:0000256" key="2">
    <source>
        <dbReference type="ARBA" id="ARBA00022679"/>
    </source>
</evidence>
<dbReference type="SUPFAM" id="SSF52540">
    <property type="entry name" value="P-loop containing nucleoside triphosphate hydrolases"/>
    <property type="match status" value="1"/>
</dbReference>